<reference evidence="2 3" key="1">
    <citation type="journal article" date="2011" name="Front. Microbiol.">
        <title>Genomic signatures of strain selection and enhancement in Bacillus atrophaeus var. globigii, a historical biowarfare simulant.</title>
        <authorList>
            <person name="Gibbons H.S."/>
            <person name="Broomall S.M."/>
            <person name="McNew L.A."/>
            <person name="Daligault H."/>
            <person name="Chapman C."/>
            <person name="Bruce D."/>
            <person name="Karavis M."/>
            <person name="Krepps M."/>
            <person name="McGregor P.A."/>
            <person name="Hong C."/>
            <person name="Park K.H."/>
            <person name="Akmal A."/>
            <person name="Feldman A."/>
            <person name="Lin J.S."/>
            <person name="Chang W.E."/>
            <person name="Higgs B.W."/>
            <person name="Demirev P."/>
            <person name="Lindquist J."/>
            <person name="Liem A."/>
            <person name="Fochler E."/>
            <person name="Read T.D."/>
            <person name="Tapia R."/>
            <person name="Johnson S."/>
            <person name="Bishop-Lilly K.A."/>
            <person name="Detter C."/>
            <person name="Han C."/>
            <person name="Sozhamannan S."/>
            <person name="Rosenzweig C.N."/>
            <person name="Skowronski E.W."/>
        </authorList>
    </citation>
    <scope>NUCLEOTIDE SEQUENCE [LARGE SCALE GENOMIC DNA]</scope>
    <source>
        <strain evidence="2 3">MLST1</strain>
    </source>
</reference>
<protein>
    <submittedName>
        <fullName evidence="2">Uncharacterized protein</fullName>
    </submittedName>
</protein>
<evidence type="ECO:0000313" key="3">
    <source>
        <dbReference type="Proteomes" id="UP000288293"/>
    </source>
</evidence>
<organism evidence="2 3">
    <name type="scientific">Aliidiomarina minuta</name>
    <dbReference type="NCBI Taxonomy" id="880057"/>
    <lineage>
        <taxon>Bacteria</taxon>
        <taxon>Pseudomonadati</taxon>
        <taxon>Pseudomonadota</taxon>
        <taxon>Gammaproteobacteria</taxon>
        <taxon>Alteromonadales</taxon>
        <taxon>Idiomarinaceae</taxon>
        <taxon>Aliidiomarina</taxon>
    </lineage>
</organism>
<dbReference type="Proteomes" id="UP000288293">
    <property type="component" value="Unassembled WGS sequence"/>
</dbReference>
<dbReference type="EMBL" id="PIPL01000001">
    <property type="protein sequence ID" value="RUO25854.1"/>
    <property type="molecule type" value="Genomic_DNA"/>
</dbReference>
<evidence type="ECO:0000313" key="2">
    <source>
        <dbReference type="EMBL" id="RUO25854.1"/>
    </source>
</evidence>
<evidence type="ECO:0000256" key="1">
    <source>
        <dbReference type="SAM" id="SignalP"/>
    </source>
</evidence>
<sequence length="265" mass="29826">MISKILTISLPVSLFTLAMHSAQAEIHDPTTLQDLESQCNQSVSGAQTCQRLQNYAHLLGISDLRRYHHFVSVIHQALNEGKPIVEGKPIYKTQVYMDAFSYFDRGEAIPAKLEQRLEAKLKSRQKKLADALWLQPHEVDAVIDNYFRLVEFKGAEQQLAETQVVILSDGDDRSEVDEVITVTRPRALNWGSGGAALSTGATQAIHEAGIYHGGPNYIQIQIRIEIEDSVESEYRTFNYREWSGANPIEGSWQTCERCPIEIPID</sequence>
<proteinExistence type="predicted"/>
<comment type="caution">
    <text evidence="2">The sequence shown here is derived from an EMBL/GenBank/DDBJ whole genome shotgun (WGS) entry which is preliminary data.</text>
</comment>
<gene>
    <name evidence="2" type="ORF">CWE09_03750</name>
</gene>
<feature type="signal peptide" evidence="1">
    <location>
        <begin position="1"/>
        <end position="24"/>
    </location>
</feature>
<feature type="chain" id="PRO_5019561095" evidence="1">
    <location>
        <begin position="25"/>
        <end position="265"/>
    </location>
</feature>
<keyword evidence="3" id="KW-1185">Reference proteome</keyword>
<dbReference type="AlphaFoldDB" id="A0A432W6Z6"/>
<dbReference type="RefSeq" id="WP_126802672.1">
    <property type="nucleotide sequence ID" value="NZ_PIPL01000001.1"/>
</dbReference>
<dbReference type="OrthoDB" id="9988475at2"/>
<keyword evidence="1" id="KW-0732">Signal</keyword>
<accession>A0A432W6Z6</accession>
<name>A0A432W6Z6_9GAMM</name>